<feature type="transmembrane region" description="Helical" evidence="6">
    <location>
        <begin position="343"/>
        <end position="369"/>
    </location>
</feature>
<dbReference type="PANTHER" id="PTHR30572">
    <property type="entry name" value="MEMBRANE COMPONENT OF TRANSPORTER-RELATED"/>
    <property type="match status" value="1"/>
</dbReference>
<proteinExistence type="predicted"/>
<evidence type="ECO:0000259" key="8">
    <source>
        <dbReference type="Pfam" id="PF12704"/>
    </source>
</evidence>
<dbReference type="Pfam" id="PF12704">
    <property type="entry name" value="MacB_PCD"/>
    <property type="match status" value="2"/>
</dbReference>
<keyword evidence="3 6" id="KW-0812">Transmembrane</keyword>
<gene>
    <name evidence="9" type="ORF">QTN47_03405</name>
</gene>
<dbReference type="InterPro" id="IPR050250">
    <property type="entry name" value="Macrolide_Exporter_MacB"/>
</dbReference>
<dbReference type="PANTHER" id="PTHR30572:SF18">
    <property type="entry name" value="ABC-TYPE MACROLIDE FAMILY EXPORT SYSTEM PERMEASE COMPONENT 2"/>
    <property type="match status" value="1"/>
</dbReference>
<feature type="domain" description="ABC3 transporter permease C-terminal" evidence="7">
    <location>
        <begin position="298"/>
        <end position="413"/>
    </location>
</feature>
<dbReference type="RefSeq" id="WP_369327919.1">
    <property type="nucleotide sequence ID" value="NZ_JAULBC010000001.1"/>
</dbReference>
<comment type="caution">
    <text evidence="9">The sequence shown here is derived from an EMBL/GenBank/DDBJ whole genome shotgun (WGS) entry which is preliminary data.</text>
</comment>
<dbReference type="Proteomes" id="UP001560573">
    <property type="component" value="Unassembled WGS sequence"/>
</dbReference>
<evidence type="ECO:0000259" key="7">
    <source>
        <dbReference type="Pfam" id="PF02687"/>
    </source>
</evidence>
<keyword evidence="10" id="KW-1185">Reference proteome</keyword>
<feature type="transmembrane region" description="Helical" evidence="6">
    <location>
        <begin position="291"/>
        <end position="316"/>
    </location>
</feature>
<evidence type="ECO:0000256" key="1">
    <source>
        <dbReference type="ARBA" id="ARBA00004651"/>
    </source>
</evidence>
<protein>
    <submittedName>
        <fullName evidence="9">ABC transporter permease</fullName>
    </submittedName>
</protein>
<evidence type="ECO:0000256" key="6">
    <source>
        <dbReference type="SAM" id="Phobius"/>
    </source>
</evidence>
<sequence>MFENYFKIAWRNLWRNKLFSVIKILGLSIGLTVCMLILLYTKDELSYDQFNENKAQIFRIIQTWQIGKEQSQVIGTTNSIMGETFAKEIPEIQQYIRVSGANVTVKKDDEVVTESPLCVDENFLSVFTFPLLRGSTRTALKDPHSVVLSKDMAKKYFGTTDVVGETMQLKIDNEFENFTVAAVAENFPENSSLKAGMLLPYKWYEKFNNNVDWVGGSINGFVLISPQENIKTIVGKMQAVFDKNTKDHLLELKQKQDLTINIKLDLQPLLDIHLSTKAGPGNGMSDGSKPVYSYVLTCIAIFILIIACINFINLAVAQSLKRSKEIGIRKVVGSTRKQLVKQFLVESFVVALVAFALAIVLTIILLPFFNQLANKKLSLSYLSDGYLYAGYFLLLMLTAFVSGFYPSLVLSAFQPVKVLYSRQKLTGRNYLTKGLIVLQFTLAIFLIIGTLTVNSQLDFLLHKDLGFDSKGMVRLNIPVNNSSNNLPDLFKNELLNKHNIIAVAAKNGGRSISSMKANGKKLTIENNRVDDQYFPAFKIPFVAGRNFSADYPSDISASVIVNEAFAKEAGWKAGEAVGKVVYNHDDKNNPVTIIGVVKDYHFLSLKEKISPAFFTMDTTFNYGEIWVKIGSQDVPKTLALLQNTFSKLVPYYPYSYQFMDDLNAKNYEVETKWKQIISIASGLFIFISCIGLLGLVILSIEQRTKEIGIRKVLGAAVSKILILISREFVVLISIAFLIAVPVGYYFTDKWLQAFAYRINVGWWIFAIAGLGTLLIALLTLSFQAIKAATANPVKSLRTE</sequence>
<feature type="domain" description="MacB-like periplasmic core" evidence="8">
    <location>
        <begin position="21"/>
        <end position="239"/>
    </location>
</feature>
<evidence type="ECO:0000256" key="4">
    <source>
        <dbReference type="ARBA" id="ARBA00022989"/>
    </source>
</evidence>
<feature type="transmembrane region" description="Helical" evidence="6">
    <location>
        <begin position="21"/>
        <end position="40"/>
    </location>
</feature>
<name>A0ABV3ZDI2_9BACT</name>
<evidence type="ECO:0000256" key="3">
    <source>
        <dbReference type="ARBA" id="ARBA00022692"/>
    </source>
</evidence>
<keyword evidence="4 6" id="KW-1133">Transmembrane helix</keyword>
<evidence type="ECO:0000313" key="9">
    <source>
        <dbReference type="EMBL" id="MEX6686523.1"/>
    </source>
</evidence>
<keyword evidence="5 6" id="KW-0472">Membrane</keyword>
<keyword evidence="2" id="KW-1003">Cell membrane</keyword>
<evidence type="ECO:0000256" key="2">
    <source>
        <dbReference type="ARBA" id="ARBA00022475"/>
    </source>
</evidence>
<accession>A0ABV3ZDI2</accession>
<feature type="domain" description="ABC3 transporter permease C-terminal" evidence="7">
    <location>
        <begin position="679"/>
        <end position="792"/>
    </location>
</feature>
<feature type="transmembrane region" description="Helical" evidence="6">
    <location>
        <begin position="760"/>
        <end position="780"/>
    </location>
</feature>
<evidence type="ECO:0000256" key="5">
    <source>
        <dbReference type="ARBA" id="ARBA00023136"/>
    </source>
</evidence>
<feature type="transmembrane region" description="Helical" evidence="6">
    <location>
        <begin position="434"/>
        <end position="453"/>
    </location>
</feature>
<feature type="transmembrane region" description="Helical" evidence="6">
    <location>
        <begin position="676"/>
        <end position="700"/>
    </location>
</feature>
<dbReference type="EMBL" id="JAULBC010000001">
    <property type="protein sequence ID" value="MEX6686523.1"/>
    <property type="molecule type" value="Genomic_DNA"/>
</dbReference>
<feature type="transmembrane region" description="Helical" evidence="6">
    <location>
        <begin position="389"/>
        <end position="413"/>
    </location>
</feature>
<comment type="subcellular location">
    <subcellularLocation>
        <location evidence="1">Cell membrane</location>
        <topology evidence="1">Multi-pass membrane protein</topology>
    </subcellularLocation>
</comment>
<dbReference type="Pfam" id="PF02687">
    <property type="entry name" value="FtsX"/>
    <property type="match status" value="2"/>
</dbReference>
<reference evidence="9 10" key="1">
    <citation type="submission" date="2023-07" db="EMBL/GenBank/DDBJ databases">
        <authorList>
            <person name="Lian W.-H."/>
        </authorList>
    </citation>
    <scope>NUCLEOTIDE SEQUENCE [LARGE SCALE GENOMIC DNA]</scope>
    <source>
        <strain evidence="9 10">SYSU DXS3180</strain>
    </source>
</reference>
<organism evidence="9 10">
    <name type="scientific">Danxiaibacter flavus</name>
    <dbReference type="NCBI Taxonomy" id="3049108"/>
    <lineage>
        <taxon>Bacteria</taxon>
        <taxon>Pseudomonadati</taxon>
        <taxon>Bacteroidota</taxon>
        <taxon>Chitinophagia</taxon>
        <taxon>Chitinophagales</taxon>
        <taxon>Chitinophagaceae</taxon>
        <taxon>Danxiaibacter</taxon>
    </lineage>
</organism>
<evidence type="ECO:0000313" key="10">
    <source>
        <dbReference type="Proteomes" id="UP001560573"/>
    </source>
</evidence>
<dbReference type="InterPro" id="IPR025857">
    <property type="entry name" value="MacB_PCD"/>
</dbReference>
<feature type="domain" description="MacB-like periplasmic core" evidence="8">
    <location>
        <begin position="442"/>
        <end position="634"/>
    </location>
</feature>
<dbReference type="InterPro" id="IPR003838">
    <property type="entry name" value="ABC3_permease_C"/>
</dbReference>
<feature type="transmembrane region" description="Helical" evidence="6">
    <location>
        <begin position="720"/>
        <end position="740"/>
    </location>
</feature>